<dbReference type="Gene3D" id="1.10.720.30">
    <property type="entry name" value="SAP domain"/>
    <property type="match status" value="1"/>
</dbReference>
<comment type="caution">
    <text evidence="1">The sequence shown here is derived from an EMBL/GenBank/DDBJ whole genome shotgun (WGS) entry which is preliminary data.</text>
</comment>
<proteinExistence type="predicted"/>
<keyword evidence="2" id="KW-1185">Reference proteome</keyword>
<gene>
    <name evidence="1" type="ORF">PLOB_00003516</name>
</gene>
<protein>
    <submittedName>
        <fullName evidence="1">Uncharacterized protein</fullName>
    </submittedName>
</protein>
<dbReference type="InterPro" id="IPR036361">
    <property type="entry name" value="SAP_dom_sf"/>
</dbReference>
<dbReference type="Proteomes" id="UP001159405">
    <property type="component" value="Unassembled WGS sequence"/>
</dbReference>
<accession>A0ABN8Q807</accession>
<reference evidence="1 2" key="1">
    <citation type="submission" date="2022-05" db="EMBL/GenBank/DDBJ databases">
        <authorList>
            <consortium name="Genoscope - CEA"/>
            <person name="William W."/>
        </authorList>
    </citation>
    <scope>NUCLEOTIDE SEQUENCE [LARGE SCALE GENOMIC DNA]</scope>
</reference>
<organism evidence="1 2">
    <name type="scientific">Porites lobata</name>
    <dbReference type="NCBI Taxonomy" id="104759"/>
    <lineage>
        <taxon>Eukaryota</taxon>
        <taxon>Metazoa</taxon>
        <taxon>Cnidaria</taxon>
        <taxon>Anthozoa</taxon>
        <taxon>Hexacorallia</taxon>
        <taxon>Scleractinia</taxon>
        <taxon>Fungiina</taxon>
        <taxon>Poritidae</taxon>
        <taxon>Porites</taxon>
    </lineage>
</organism>
<evidence type="ECO:0000313" key="1">
    <source>
        <dbReference type="EMBL" id="CAH3159181.1"/>
    </source>
</evidence>
<evidence type="ECO:0000313" key="2">
    <source>
        <dbReference type="Proteomes" id="UP001159405"/>
    </source>
</evidence>
<name>A0ABN8Q807_9CNID</name>
<sequence length="310" mass="36100">MASSQSDFYEQIDKLISPERTQNGLYLDDFGSFRVPNSGLNIGQIIRILWCPSYKSSYPVFEWKDNPQEKGKTSICIRIWTHIEVGLKWKLHPQNANQWCDPNTLLEKYHAGDSDTEKFIDPSKLKLMLPRLEKLEEERLQKQRRAKEQERQEVKKGAPENLSKELLKEILTEHGITFKKSATKMELINKVLDFRRQLQQQANVTTEMENDGRETVGEIEVTHLDEPISDFAFMPIFNQSFHKTSETEQKSAHKKAARAAKSRMISCVLYFFDEEHERKLIIMHPDPAYPITCNILAAFRGVNLTMNRIQ</sequence>
<dbReference type="EMBL" id="CALNXK010000113">
    <property type="protein sequence ID" value="CAH3159181.1"/>
    <property type="molecule type" value="Genomic_DNA"/>
</dbReference>